<proteinExistence type="predicted"/>
<reference evidence="3 4" key="1">
    <citation type="submission" date="2023-07" db="EMBL/GenBank/DDBJ databases">
        <title>Genomic Encyclopedia of Type Strains, Phase IV (KMG-IV): sequencing the most valuable type-strain genomes for metagenomic binning, comparative biology and taxonomic classification.</title>
        <authorList>
            <person name="Goeker M."/>
        </authorList>
    </citation>
    <scope>NUCLEOTIDE SEQUENCE [LARGE SCALE GENOMIC DNA]</scope>
    <source>
        <strain evidence="3 4">DSM 1400</strain>
    </source>
</reference>
<organism evidence="3 4">
    <name type="scientific">Hathewaya limosa</name>
    <name type="common">Clostridium limosum</name>
    <dbReference type="NCBI Taxonomy" id="1536"/>
    <lineage>
        <taxon>Bacteria</taxon>
        <taxon>Bacillati</taxon>
        <taxon>Bacillota</taxon>
        <taxon>Clostridia</taxon>
        <taxon>Eubacteriales</taxon>
        <taxon>Clostridiaceae</taxon>
        <taxon>Hathewaya</taxon>
    </lineage>
</organism>
<accession>A0ABU0JNJ4</accession>
<dbReference type="RefSeq" id="WP_307354894.1">
    <property type="nucleotide sequence ID" value="NZ_BAAACJ010000008.1"/>
</dbReference>
<dbReference type="SUPFAM" id="SSF51905">
    <property type="entry name" value="FAD/NAD(P)-binding domain"/>
    <property type="match status" value="1"/>
</dbReference>
<sequence length="294" mass="32929">MKQYDLIIIGGGAAGLLCAIEGKRTGIKDILLIEKGSILGEALTLGDYNISEKEYITGKEYRKQLLEQLNNIDIKLNTMALKVEEHKQVLLISEEYGVEKIEGRNIILTNGAKDTGRKVVNMVGDRCSGIFTVGMAKKILNMKDILLGRNIFIFNNDTLYMIQKELKEHGLNIVGMAVKDQNKEFFGLTSNIYEGYDIISISGKGRIEKVILRKDNIEKVIECDTLIFANSMVSDGLVAMRSNIELNPMTTGPKVNDRYMTSKEGIFACGNGIYIHNSIEEIEEECKQIIHQLK</sequence>
<evidence type="ECO:0000313" key="4">
    <source>
        <dbReference type="Proteomes" id="UP001224418"/>
    </source>
</evidence>
<feature type="domain" description="FAD/NAD(P)-binding" evidence="2">
    <location>
        <begin position="4"/>
        <end position="114"/>
    </location>
</feature>
<keyword evidence="4" id="KW-1185">Reference proteome</keyword>
<dbReference type="Pfam" id="PF07992">
    <property type="entry name" value="Pyr_redox_2"/>
    <property type="match status" value="1"/>
</dbReference>
<dbReference type="PANTHER" id="PTHR42949:SF3">
    <property type="entry name" value="ANAEROBIC GLYCEROL-3-PHOSPHATE DEHYDROGENASE SUBUNIT B"/>
    <property type="match status" value="1"/>
</dbReference>
<dbReference type="EMBL" id="JAUSWN010000002">
    <property type="protein sequence ID" value="MDQ0478656.1"/>
    <property type="molecule type" value="Genomic_DNA"/>
</dbReference>
<evidence type="ECO:0000259" key="2">
    <source>
        <dbReference type="Pfam" id="PF07992"/>
    </source>
</evidence>
<name>A0ABU0JNJ4_HATLI</name>
<evidence type="ECO:0000256" key="1">
    <source>
        <dbReference type="ARBA" id="ARBA00023002"/>
    </source>
</evidence>
<comment type="caution">
    <text evidence="3">The sequence shown here is derived from an EMBL/GenBank/DDBJ whole genome shotgun (WGS) entry which is preliminary data.</text>
</comment>
<keyword evidence="1" id="KW-0560">Oxidoreductase</keyword>
<gene>
    <name evidence="3" type="ORF">QOZ93_000365</name>
</gene>
<protein>
    <submittedName>
        <fullName evidence="3">Thioredoxin reductase</fullName>
    </submittedName>
</protein>
<dbReference type="InterPro" id="IPR036188">
    <property type="entry name" value="FAD/NAD-bd_sf"/>
</dbReference>
<dbReference type="PRINTS" id="PR00368">
    <property type="entry name" value="FADPNR"/>
</dbReference>
<dbReference type="Gene3D" id="3.50.50.60">
    <property type="entry name" value="FAD/NAD(P)-binding domain"/>
    <property type="match status" value="3"/>
</dbReference>
<dbReference type="InterPro" id="IPR051691">
    <property type="entry name" value="Metab_Enz_Cyan_OpOx_G3PDH"/>
</dbReference>
<dbReference type="Proteomes" id="UP001224418">
    <property type="component" value="Unassembled WGS sequence"/>
</dbReference>
<dbReference type="PRINTS" id="PR00469">
    <property type="entry name" value="PNDRDTASEII"/>
</dbReference>
<dbReference type="InterPro" id="IPR023753">
    <property type="entry name" value="FAD/NAD-binding_dom"/>
</dbReference>
<dbReference type="PANTHER" id="PTHR42949">
    <property type="entry name" value="ANAEROBIC GLYCEROL-3-PHOSPHATE DEHYDROGENASE SUBUNIT B"/>
    <property type="match status" value="1"/>
</dbReference>
<evidence type="ECO:0000313" key="3">
    <source>
        <dbReference type="EMBL" id="MDQ0478656.1"/>
    </source>
</evidence>